<dbReference type="GO" id="GO:0004843">
    <property type="term" value="F:cysteine-type deubiquitinase activity"/>
    <property type="evidence" value="ECO:0007669"/>
    <property type="project" value="InterPro"/>
</dbReference>
<dbReference type="InterPro" id="IPR001394">
    <property type="entry name" value="Peptidase_C19_UCH"/>
</dbReference>
<reference evidence="2" key="1">
    <citation type="submission" date="2023-08" db="EMBL/GenBank/DDBJ databases">
        <title>Chromosome-level Genome Assembly of mud carp (Cirrhinus molitorella).</title>
        <authorList>
            <person name="Liu H."/>
        </authorList>
    </citation>
    <scope>NUCLEOTIDE SEQUENCE</scope>
    <source>
        <strain evidence="2">Prfri</strain>
        <tissue evidence="2">Muscle</tissue>
    </source>
</reference>
<keyword evidence="3" id="KW-1185">Reference proteome</keyword>
<dbReference type="Gene3D" id="3.90.70.10">
    <property type="entry name" value="Cysteine proteinases"/>
    <property type="match status" value="1"/>
</dbReference>
<dbReference type="InterPro" id="IPR038765">
    <property type="entry name" value="Papain-like_cys_pep_sf"/>
</dbReference>
<comment type="caution">
    <text evidence="2">The sequence shown here is derived from an EMBL/GenBank/DDBJ whole genome shotgun (WGS) entry which is preliminary data.</text>
</comment>
<dbReference type="AlphaFoldDB" id="A0AA88TVU6"/>
<protein>
    <recommendedName>
        <fullName evidence="1">USP domain-containing protein</fullName>
    </recommendedName>
</protein>
<gene>
    <name evidence="2" type="ORF">Q8A67_002964</name>
</gene>
<dbReference type="PANTHER" id="PTHR24006">
    <property type="entry name" value="UBIQUITIN CARBOXYL-TERMINAL HYDROLASE"/>
    <property type="match status" value="1"/>
</dbReference>
<name>A0AA88TVU6_9TELE</name>
<dbReference type="InterPro" id="IPR028889">
    <property type="entry name" value="USP"/>
</dbReference>
<accession>A0AA88TVU6</accession>
<dbReference type="GO" id="GO:0005829">
    <property type="term" value="C:cytosol"/>
    <property type="evidence" value="ECO:0007669"/>
    <property type="project" value="TreeGrafter"/>
</dbReference>
<dbReference type="CDD" id="cd02257">
    <property type="entry name" value="Peptidase_C19"/>
    <property type="match status" value="1"/>
</dbReference>
<dbReference type="CDD" id="cd00303">
    <property type="entry name" value="retropepsin_like"/>
    <property type="match status" value="1"/>
</dbReference>
<dbReference type="GO" id="GO:0016579">
    <property type="term" value="P:protein deubiquitination"/>
    <property type="evidence" value="ECO:0007669"/>
    <property type="project" value="InterPro"/>
</dbReference>
<dbReference type="SUPFAM" id="SSF54001">
    <property type="entry name" value="Cysteine proteinases"/>
    <property type="match status" value="1"/>
</dbReference>
<dbReference type="PANTHER" id="PTHR24006:SF899">
    <property type="entry name" value="UBIQUITIN CARBOXYL-TERMINAL HYDROLASE"/>
    <property type="match status" value="1"/>
</dbReference>
<dbReference type="EMBL" id="JAUYZG010000003">
    <property type="protein sequence ID" value="KAK2910831.1"/>
    <property type="molecule type" value="Genomic_DNA"/>
</dbReference>
<dbReference type="Proteomes" id="UP001187343">
    <property type="component" value="Unassembled WGS sequence"/>
</dbReference>
<dbReference type="InterPro" id="IPR018200">
    <property type="entry name" value="USP_CS"/>
</dbReference>
<dbReference type="PROSITE" id="PS00973">
    <property type="entry name" value="USP_2"/>
    <property type="match status" value="1"/>
</dbReference>
<proteinExistence type="predicted"/>
<dbReference type="GO" id="GO:0005634">
    <property type="term" value="C:nucleus"/>
    <property type="evidence" value="ECO:0007669"/>
    <property type="project" value="TreeGrafter"/>
</dbReference>
<dbReference type="PROSITE" id="PS50235">
    <property type="entry name" value="USP_3"/>
    <property type="match status" value="1"/>
</dbReference>
<evidence type="ECO:0000313" key="3">
    <source>
        <dbReference type="Proteomes" id="UP001187343"/>
    </source>
</evidence>
<sequence length="200" mass="22332">MSPAPLPTIDNSIAQVFKDLKSKKGTIATTEGITAELKINAQSVPVLLRSHRSHLPRAPNTTCIKILVDSGSSGNLISSRLLKPHKIPRLKKPTTYQIINIQGKPLGQGMTCSLKNVPSVLVLHLERFEFDYETMCCVKNESPVQIPTQLFAKDKKDVIHSYDLYAIANHCGSLSSGHYYADIRSYEDKQWYRFDDSLSS</sequence>
<evidence type="ECO:0000259" key="1">
    <source>
        <dbReference type="PROSITE" id="PS50235"/>
    </source>
</evidence>
<evidence type="ECO:0000313" key="2">
    <source>
        <dbReference type="EMBL" id="KAK2910831.1"/>
    </source>
</evidence>
<feature type="domain" description="USP" evidence="1">
    <location>
        <begin position="1"/>
        <end position="200"/>
    </location>
</feature>
<dbReference type="InterPro" id="IPR050164">
    <property type="entry name" value="Peptidase_C19"/>
</dbReference>
<organism evidence="2 3">
    <name type="scientific">Cirrhinus molitorella</name>
    <name type="common">mud carp</name>
    <dbReference type="NCBI Taxonomy" id="172907"/>
    <lineage>
        <taxon>Eukaryota</taxon>
        <taxon>Metazoa</taxon>
        <taxon>Chordata</taxon>
        <taxon>Craniata</taxon>
        <taxon>Vertebrata</taxon>
        <taxon>Euteleostomi</taxon>
        <taxon>Actinopterygii</taxon>
        <taxon>Neopterygii</taxon>
        <taxon>Teleostei</taxon>
        <taxon>Ostariophysi</taxon>
        <taxon>Cypriniformes</taxon>
        <taxon>Cyprinidae</taxon>
        <taxon>Labeoninae</taxon>
        <taxon>Labeonini</taxon>
        <taxon>Cirrhinus</taxon>
    </lineage>
</organism>
<dbReference type="Pfam" id="PF00443">
    <property type="entry name" value="UCH"/>
    <property type="match status" value="1"/>
</dbReference>